<name>A0A0A9CRQ4_ARUDO</name>
<dbReference type="AlphaFoldDB" id="A0A0A9CRQ4"/>
<reference evidence="1" key="2">
    <citation type="journal article" date="2015" name="Data Brief">
        <title>Shoot transcriptome of the giant reed, Arundo donax.</title>
        <authorList>
            <person name="Barrero R.A."/>
            <person name="Guerrero F.D."/>
            <person name="Moolhuijzen P."/>
            <person name="Goolsby J.A."/>
            <person name="Tidwell J."/>
            <person name="Bellgard S.E."/>
            <person name="Bellgard M.I."/>
        </authorList>
    </citation>
    <scope>NUCLEOTIDE SEQUENCE</scope>
    <source>
        <tissue evidence="1">Shoot tissue taken approximately 20 cm above the soil surface</tissue>
    </source>
</reference>
<organism evidence="1">
    <name type="scientific">Arundo donax</name>
    <name type="common">Giant reed</name>
    <name type="synonym">Donax arundinaceus</name>
    <dbReference type="NCBI Taxonomy" id="35708"/>
    <lineage>
        <taxon>Eukaryota</taxon>
        <taxon>Viridiplantae</taxon>
        <taxon>Streptophyta</taxon>
        <taxon>Embryophyta</taxon>
        <taxon>Tracheophyta</taxon>
        <taxon>Spermatophyta</taxon>
        <taxon>Magnoliopsida</taxon>
        <taxon>Liliopsida</taxon>
        <taxon>Poales</taxon>
        <taxon>Poaceae</taxon>
        <taxon>PACMAD clade</taxon>
        <taxon>Arundinoideae</taxon>
        <taxon>Arundineae</taxon>
        <taxon>Arundo</taxon>
    </lineage>
</organism>
<reference evidence="1" key="1">
    <citation type="submission" date="2014-09" db="EMBL/GenBank/DDBJ databases">
        <authorList>
            <person name="Magalhaes I.L.F."/>
            <person name="Oliveira U."/>
            <person name="Santos F.R."/>
            <person name="Vidigal T.H.D.A."/>
            <person name="Brescovit A.D."/>
            <person name="Santos A.J."/>
        </authorList>
    </citation>
    <scope>NUCLEOTIDE SEQUENCE</scope>
    <source>
        <tissue evidence="1">Shoot tissue taken approximately 20 cm above the soil surface</tissue>
    </source>
</reference>
<accession>A0A0A9CRQ4</accession>
<dbReference type="EMBL" id="GBRH01219609">
    <property type="protein sequence ID" value="JAD78286.1"/>
    <property type="molecule type" value="Transcribed_RNA"/>
</dbReference>
<protein>
    <submittedName>
        <fullName evidence="1">Uncharacterized protein</fullName>
    </submittedName>
</protein>
<sequence>MVSTGGFALVSYAWVEADFNEKHVNCKYFKELAKRKFTKDIFFLLFVLFHIFDVNSLSNSLNKACTLCSQRQVQINL</sequence>
<evidence type="ECO:0000313" key="1">
    <source>
        <dbReference type="EMBL" id="JAD78286.1"/>
    </source>
</evidence>
<proteinExistence type="predicted"/>